<gene>
    <name evidence="2" type="ORF">D7V94_19015</name>
</gene>
<accession>A0A3A9AB53</accession>
<dbReference type="OrthoDB" id="9798746at2"/>
<keyword evidence="3" id="KW-1185">Reference proteome</keyword>
<sequence length="489" mass="58064">MGRIIIIGNWDIIKAYMPYININSVVCFADDSAELKRLYGKVIVRLERIKEFESDYVVIFERENIGFYYTQLKNLGISREKIINWVYYLFFLEQKTTKFSRDAYAIINQSIKQLMVHTLLDIDFGMARNALFIYSRNVQDNLRYIDNYGKKSFLYGVNNYKNIYETLDLTKRYDAVCCLDFYLNHSLTELYEMIEVIRGITRYIFISLPFKCFGIFDEWTEMDFSMYGKVAVFHMELSKLVVIDTYDCNEVNEEVKIFTVTHKEFVPPKNNIYIPIHAGKSSNNMSILRDDIGDSSIAELNPYINECTALYWIWKNTTDKYIGLNHYRRFFCIGKYWGESEQNLLDSKNIKIFLNKYDMIVAEACDFYPRTISEALKESVNPDAYQKAYTATKKIIIKKYPEYKEDYDRYFNGYVSNLCNMFITRREILNKYCEWLFSIILEVVEKLPLDSYDSYSKRIVGFIAERLLTLWIIHNDISVKELPILFIKK</sequence>
<dbReference type="EMBL" id="RAYQ01000026">
    <property type="protein sequence ID" value="RKI88669.1"/>
    <property type="molecule type" value="Genomic_DNA"/>
</dbReference>
<feature type="domain" description="DUF4422" evidence="1">
    <location>
        <begin position="256"/>
        <end position="475"/>
    </location>
</feature>
<proteinExistence type="predicted"/>
<protein>
    <submittedName>
        <fullName evidence="2">DUF4422 domain-containing protein</fullName>
    </submittedName>
</protein>
<name>A0A3A9AB53_9FIRM</name>
<dbReference type="AlphaFoldDB" id="A0A3A9AB53"/>
<reference evidence="2 3" key="1">
    <citation type="submission" date="2018-09" db="EMBL/GenBank/DDBJ databases">
        <title>Murine metabolic-syndrome-specific gut microbial biobank.</title>
        <authorList>
            <person name="Liu C."/>
        </authorList>
    </citation>
    <scope>NUCLEOTIDE SEQUENCE [LARGE SCALE GENOMIC DNA]</scope>
    <source>
        <strain evidence="2 3">0.1xD8-82</strain>
    </source>
</reference>
<dbReference type="RefSeq" id="WP_120471890.1">
    <property type="nucleotide sequence ID" value="NZ_RAYQ01000026.1"/>
</dbReference>
<comment type="caution">
    <text evidence="2">The sequence shown here is derived from an EMBL/GenBank/DDBJ whole genome shotgun (WGS) entry which is preliminary data.</text>
</comment>
<evidence type="ECO:0000313" key="3">
    <source>
        <dbReference type="Proteomes" id="UP000280696"/>
    </source>
</evidence>
<evidence type="ECO:0000313" key="2">
    <source>
        <dbReference type="EMBL" id="RKI88669.1"/>
    </source>
</evidence>
<dbReference type="Proteomes" id="UP000280696">
    <property type="component" value="Unassembled WGS sequence"/>
</dbReference>
<dbReference type="Pfam" id="PF14393">
    <property type="entry name" value="DUF4422"/>
    <property type="match status" value="1"/>
</dbReference>
<organism evidence="2 3">
    <name type="scientific">Parablautia intestinalis</name>
    <dbReference type="NCBI Taxonomy" id="2320100"/>
    <lineage>
        <taxon>Bacteria</taxon>
        <taxon>Bacillati</taxon>
        <taxon>Bacillota</taxon>
        <taxon>Clostridia</taxon>
        <taxon>Lachnospirales</taxon>
        <taxon>Lachnospiraceae</taxon>
        <taxon>Parablautia</taxon>
    </lineage>
</organism>
<dbReference type="Gene3D" id="3.40.50.720">
    <property type="entry name" value="NAD(P)-binding Rossmann-like Domain"/>
    <property type="match status" value="1"/>
</dbReference>
<dbReference type="InterPro" id="IPR025536">
    <property type="entry name" value="DUF4422"/>
</dbReference>
<evidence type="ECO:0000259" key="1">
    <source>
        <dbReference type="Pfam" id="PF14393"/>
    </source>
</evidence>